<evidence type="ECO:0000313" key="1">
    <source>
        <dbReference type="EMBL" id="SVD72541.1"/>
    </source>
</evidence>
<proteinExistence type="predicted"/>
<accession>A0A382XQ28</accession>
<dbReference type="AlphaFoldDB" id="A0A382XQ28"/>
<reference evidence="1" key="1">
    <citation type="submission" date="2018-05" db="EMBL/GenBank/DDBJ databases">
        <authorList>
            <person name="Lanie J.A."/>
            <person name="Ng W.-L."/>
            <person name="Kazmierczak K.M."/>
            <person name="Andrzejewski T.M."/>
            <person name="Davidsen T.M."/>
            <person name="Wayne K.J."/>
            <person name="Tettelin H."/>
            <person name="Glass J.I."/>
            <person name="Rusch D."/>
            <person name="Podicherti R."/>
            <person name="Tsui H.-C.T."/>
            <person name="Winkler M.E."/>
        </authorList>
    </citation>
    <scope>NUCLEOTIDE SEQUENCE</scope>
</reference>
<feature type="non-terminal residue" evidence="1">
    <location>
        <position position="39"/>
    </location>
</feature>
<organism evidence="1">
    <name type="scientific">marine metagenome</name>
    <dbReference type="NCBI Taxonomy" id="408172"/>
    <lineage>
        <taxon>unclassified sequences</taxon>
        <taxon>metagenomes</taxon>
        <taxon>ecological metagenomes</taxon>
    </lineage>
</organism>
<name>A0A382XQ28_9ZZZZ</name>
<sequence length="39" mass="4414">MTFLDKAEFNICKISPNTKAPHARGFLLCEIDVALIQHK</sequence>
<gene>
    <name evidence="1" type="ORF">METZ01_LOCUS425395</name>
</gene>
<protein>
    <submittedName>
        <fullName evidence="1">Uncharacterized protein</fullName>
    </submittedName>
</protein>
<dbReference type="EMBL" id="UINC01169149">
    <property type="protein sequence ID" value="SVD72541.1"/>
    <property type="molecule type" value="Genomic_DNA"/>
</dbReference>